<keyword evidence="2" id="KW-1185">Reference proteome</keyword>
<dbReference type="AlphaFoldDB" id="A0AAV4XJX4"/>
<comment type="caution">
    <text evidence="1">The sequence shown here is derived from an EMBL/GenBank/DDBJ whole genome shotgun (WGS) entry which is preliminary data.</text>
</comment>
<sequence length="75" mass="8562">MHILTLIGRITDAIFNTHKLNSRERARRIIPLDHISVILTNLTSGRSNKSNNAQADPATEMCEVSRTFEINQEMR</sequence>
<evidence type="ECO:0000313" key="1">
    <source>
        <dbReference type="EMBL" id="GIY94304.1"/>
    </source>
</evidence>
<proteinExistence type="predicted"/>
<evidence type="ECO:0000313" key="2">
    <source>
        <dbReference type="Proteomes" id="UP001054945"/>
    </source>
</evidence>
<name>A0AAV4XJX4_CAEEX</name>
<accession>A0AAV4XJX4</accession>
<reference evidence="1 2" key="1">
    <citation type="submission" date="2021-06" db="EMBL/GenBank/DDBJ databases">
        <title>Caerostris extrusa draft genome.</title>
        <authorList>
            <person name="Kono N."/>
            <person name="Arakawa K."/>
        </authorList>
    </citation>
    <scope>NUCLEOTIDE SEQUENCE [LARGE SCALE GENOMIC DNA]</scope>
</reference>
<dbReference type="EMBL" id="BPLR01017767">
    <property type="protein sequence ID" value="GIY94304.1"/>
    <property type="molecule type" value="Genomic_DNA"/>
</dbReference>
<gene>
    <name evidence="1" type="ORF">CEXT_563891</name>
</gene>
<protein>
    <submittedName>
        <fullName evidence="1">Uncharacterized protein</fullName>
    </submittedName>
</protein>
<dbReference type="Proteomes" id="UP001054945">
    <property type="component" value="Unassembled WGS sequence"/>
</dbReference>
<organism evidence="1 2">
    <name type="scientific">Caerostris extrusa</name>
    <name type="common">Bark spider</name>
    <name type="synonym">Caerostris bankana</name>
    <dbReference type="NCBI Taxonomy" id="172846"/>
    <lineage>
        <taxon>Eukaryota</taxon>
        <taxon>Metazoa</taxon>
        <taxon>Ecdysozoa</taxon>
        <taxon>Arthropoda</taxon>
        <taxon>Chelicerata</taxon>
        <taxon>Arachnida</taxon>
        <taxon>Araneae</taxon>
        <taxon>Araneomorphae</taxon>
        <taxon>Entelegynae</taxon>
        <taxon>Araneoidea</taxon>
        <taxon>Araneidae</taxon>
        <taxon>Caerostris</taxon>
    </lineage>
</organism>